<dbReference type="EMBL" id="JBHRSZ010000002">
    <property type="protein sequence ID" value="MFC3150352.1"/>
    <property type="molecule type" value="Genomic_DNA"/>
</dbReference>
<dbReference type="Gene3D" id="3.40.50.1820">
    <property type="entry name" value="alpha/beta hydrolase"/>
    <property type="match status" value="1"/>
</dbReference>
<proteinExistence type="predicted"/>
<evidence type="ECO:0000313" key="2">
    <source>
        <dbReference type="Proteomes" id="UP001595476"/>
    </source>
</evidence>
<dbReference type="InterPro" id="IPR029058">
    <property type="entry name" value="AB_hydrolase_fold"/>
</dbReference>
<protein>
    <submittedName>
        <fullName evidence="1">Esterase/lipase family protein</fullName>
    </submittedName>
</protein>
<dbReference type="SUPFAM" id="SSF53474">
    <property type="entry name" value="alpha/beta-Hydrolases"/>
    <property type="match status" value="1"/>
</dbReference>
<evidence type="ECO:0000313" key="1">
    <source>
        <dbReference type="EMBL" id="MFC3150352.1"/>
    </source>
</evidence>
<keyword evidence="2" id="KW-1185">Reference proteome</keyword>
<reference evidence="2" key="1">
    <citation type="journal article" date="2019" name="Int. J. Syst. Evol. Microbiol.">
        <title>The Global Catalogue of Microorganisms (GCM) 10K type strain sequencing project: providing services to taxonomists for standard genome sequencing and annotation.</title>
        <authorList>
            <consortium name="The Broad Institute Genomics Platform"/>
            <consortium name="The Broad Institute Genome Sequencing Center for Infectious Disease"/>
            <person name="Wu L."/>
            <person name="Ma J."/>
        </authorList>
    </citation>
    <scope>NUCLEOTIDE SEQUENCE [LARGE SCALE GENOMIC DNA]</scope>
    <source>
        <strain evidence="2">KCTC 52438</strain>
    </source>
</reference>
<sequence>MLPLSTGCSSGRFIELIPSDETVLVHTNGTPYLNPYLPVWKQLSSDEIKKQCFKHLDDKLLTHLLRTICAQELLSRSPISPLEKFGLLQTHNKNLSFLVQQLLLKKGSLLHGNVRVTLDTSLEERQQYFLTQHLKTLDNYLTIKDHGQIGVPAITYRSNTGYGRDPFYPKEGIFRNATFVMKSLTRSPAGWHLTIQLQPMNHTKSLEIGNNRYQIAYTPAAAYLLLLEHANIDQFSWDGFFNAELAENRRGIFAIEPIDNQKIPILMIHGLNSDPLIWRHLSLNILNDKELHSRYQIWHAFYPSGPPPFFNGMLLRKRLKALLALSADRHVQNSRSQNSHNQKQMVYIGHSMGGILAHTMVVDSGYQLWDTTFKERPEQLSIAPNDPITDLLIFKPLTQHNQVFFLDTPHRGSDTASSFVGNVSSTLVNLPQNFISMIKTLIDSIGLDRVTQRMLPYLRNNGPNSVQVLRPGHPLLETLNELPIAGTAYSIIGSQSDMECDTQEQCHNITDSVVNYASAHLSQAEQEIIVPSNHNSYQSEEAIRFILTKLKASQ</sequence>
<organism evidence="1 2">
    <name type="scientific">Litoribrevibacter euphylliae</name>
    <dbReference type="NCBI Taxonomy" id="1834034"/>
    <lineage>
        <taxon>Bacteria</taxon>
        <taxon>Pseudomonadati</taxon>
        <taxon>Pseudomonadota</taxon>
        <taxon>Gammaproteobacteria</taxon>
        <taxon>Oceanospirillales</taxon>
        <taxon>Oceanospirillaceae</taxon>
        <taxon>Litoribrevibacter</taxon>
    </lineage>
</organism>
<gene>
    <name evidence="1" type="ORF">ACFOEK_04885</name>
</gene>
<dbReference type="Proteomes" id="UP001595476">
    <property type="component" value="Unassembled WGS sequence"/>
</dbReference>
<comment type="caution">
    <text evidence="1">The sequence shown here is derived from an EMBL/GenBank/DDBJ whole genome shotgun (WGS) entry which is preliminary data.</text>
</comment>
<accession>A0ABV7HF88</accession>
<dbReference type="RefSeq" id="WP_386716998.1">
    <property type="nucleotide sequence ID" value="NZ_JBHRSZ010000002.1"/>
</dbReference>
<name>A0ABV7HF88_9GAMM</name>